<dbReference type="InterPro" id="IPR052945">
    <property type="entry name" value="Mitotic_Regulator"/>
</dbReference>
<dbReference type="SUPFAM" id="SSF81901">
    <property type="entry name" value="HCP-like"/>
    <property type="match status" value="1"/>
</dbReference>
<reference evidence="1 2" key="1">
    <citation type="journal article" date="2018" name="Elife">
        <title>Discovery and characterization of a prevalent human gut bacterial enzyme sufficient for the inactivation of a family of plant toxins.</title>
        <authorList>
            <person name="Koppel N."/>
            <person name="Bisanz J.E."/>
            <person name="Pandelia M.E."/>
            <person name="Turnbaugh P.J."/>
            <person name="Balskus E.P."/>
        </authorList>
    </citation>
    <scope>NUCLEOTIDE SEQUENCE [LARGE SCALE GENOMIC DNA]</scope>
    <source>
        <strain evidence="2">anaerobia AP69FAA</strain>
    </source>
</reference>
<comment type="caution">
    <text evidence="1">The sequence shown here is derived from an EMBL/GenBank/DDBJ whole genome shotgun (WGS) entry which is preliminary data.</text>
</comment>
<dbReference type="STRING" id="1034345.GCA_000236865_01805"/>
<dbReference type="Pfam" id="PF08238">
    <property type="entry name" value="Sel1"/>
    <property type="match status" value="3"/>
</dbReference>
<dbReference type="PANTHER" id="PTHR43628">
    <property type="entry name" value="ACTIVATOR OF C KINASE PROTEIN 1-RELATED"/>
    <property type="match status" value="1"/>
</dbReference>
<dbReference type="Proteomes" id="UP000253792">
    <property type="component" value="Unassembled WGS sequence"/>
</dbReference>
<dbReference type="SMART" id="SM00671">
    <property type="entry name" value="SEL1"/>
    <property type="match status" value="2"/>
</dbReference>
<sequence length="442" mass="49534">MPATCMSSCRTTNSDIAFAPFPPAHSSFGPPLLILCYGGTVYLEGNHMDLRNLDPSYDEARDSQQRGGLSLDIGARFYNDGLASDDKRCFEAARQFYEKSLSFGNPQAAVNLGYIYEYGRLGEEDAEQALELFEQAAFCEHPEALYKLGDMLYWRNIYVADESAADIQAFALYGKAHRLAQGRNEPDWLGSSAFRLGGCFEYGRGCARDYALAQAYYVQAAANFEAALDDGFDYYRGNLEKCHRALQRLGERSDSYAQWRPLPSGAKFDVDGILRIDGDSLVPAGCYRARSGEQLIVGQHDVDEGMRVDRRFEVLRCARMVEFNLAMRGSVENRSTVRITFDELGAALEQELGVMGQREFLQLDPEDAAALRGQLLGFELASWEEAYQPYAAQDDSLEWSVEVLSDVQGFSSKGSGAWPYYLPFLFEELQRFGVANMWVRGH</sequence>
<gene>
    <name evidence="1" type="ORF">C1880_07365</name>
</gene>
<dbReference type="Gene3D" id="1.25.40.10">
    <property type="entry name" value="Tetratricopeptide repeat domain"/>
    <property type="match status" value="1"/>
</dbReference>
<dbReference type="InterPro" id="IPR006597">
    <property type="entry name" value="Sel1-like"/>
</dbReference>
<evidence type="ECO:0008006" key="3">
    <source>
        <dbReference type="Google" id="ProtNLM"/>
    </source>
</evidence>
<organism evidence="1 2">
    <name type="scientific">Senegalimassilia anaerobia</name>
    <dbReference type="NCBI Taxonomy" id="1473216"/>
    <lineage>
        <taxon>Bacteria</taxon>
        <taxon>Bacillati</taxon>
        <taxon>Actinomycetota</taxon>
        <taxon>Coriobacteriia</taxon>
        <taxon>Coriobacteriales</taxon>
        <taxon>Coriobacteriaceae</taxon>
        <taxon>Senegalimassilia</taxon>
    </lineage>
</organism>
<dbReference type="EMBL" id="PPTP01000006">
    <property type="protein sequence ID" value="RDB55041.1"/>
    <property type="molecule type" value="Genomic_DNA"/>
</dbReference>
<dbReference type="AlphaFoldDB" id="A0A369L5A6"/>
<dbReference type="InterPro" id="IPR011990">
    <property type="entry name" value="TPR-like_helical_dom_sf"/>
</dbReference>
<name>A0A369L5A6_9ACTN</name>
<protein>
    <recommendedName>
        <fullName evidence="3">Sel1 repeat family protein</fullName>
    </recommendedName>
</protein>
<evidence type="ECO:0000313" key="2">
    <source>
        <dbReference type="Proteomes" id="UP000253792"/>
    </source>
</evidence>
<proteinExistence type="predicted"/>
<dbReference type="PANTHER" id="PTHR43628:SF1">
    <property type="entry name" value="CHITIN SYNTHASE REGULATORY FACTOR 2-RELATED"/>
    <property type="match status" value="1"/>
</dbReference>
<keyword evidence="2" id="KW-1185">Reference proteome</keyword>
<accession>A0A369L5A6</accession>
<evidence type="ECO:0000313" key="1">
    <source>
        <dbReference type="EMBL" id="RDB55041.1"/>
    </source>
</evidence>
<dbReference type="OrthoDB" id="7056571at2"/>